<dbReference type="Pfam" id="PF01965">
    <property type="entry name" value="DJ-1_PfpI"/>
    <property type="match status" value="1"/>
</dbReference>
<gene>
    <name evidence="3" type="primary">thiJ2</name>
    <name evidence="3" type="ORF">HSR121_1268</name>
</gene>
<evidence type="ECO:0000313" key="4">
    <source>
        <dbReference type="Proteomes" id="UP000663525"/>
    </source>
</evidence>
<reference evidence="3" key="1">
    <citation type="submission" date="2020-11" db="EMBL/GenBank/DDBJ databases">
        <title>Carbohydrate-dependent, anaerobic sulfur respiration: A novel catabolism in halophilic archaea.</title>
        <authorList>
            <person name="Sorokin D.Y."/>
            <person name="Messina E."/>
            <person name="Smedile F."/>
            <person name="La Cono V."/>
            <person name="Hallsworth J.E."/>
            <person name="Yakimov M.M."/>
        </authorList>
    </citation>
    <scope>NUCLEOTIDE SEQUENCE</scope>
    <source>
        <strain evidence="3">HSR12-1</strain>
    </source>
</reference>
<dbReference type="AlphaFoldDB" id="A0A897MYT4"/>
<dbReference type="CDD" id="cd03134">
    <property type="entry name" value="GATase1_PfpI_like"/>
    <property type="match status" value="1"/>
</dbReference>
<dbReference type="PROSITE" id="PS51276">
    <property type="entry name" value="PEPTIDASE_C56_PFPI"/>
    <property type="match status" value="1"/>
</dbReference>
<feature type="domain" description="DJ-1/PfpI" evidence="2">
    <location>
        <begin position="6"/>
        <end position="170"/>
    </location>
</feature>
<dbReference type="Gene3D" id="3.40.50.880">
    <property type="match status" value="1"/>
</dbReference>
<dbReference type="GeneID" id="68854879"/>
<organism evidence="3 4">
    <name type="scientific">Halapricum desulfuricans</name>
    <dbReference type="NCBI Taxonomy" id="2841257"/>
    <lineage>
        <taxon>Archaea</taxon>
        <taxon>Methanobacteriati</taxon>
        <taxon>Methanobacteriota</taxon>
        <taxon>Stenosarchaea group</taxon>
        <taxon>Halobacteria</taxon>
        <taxon>Halobacteriales</taxon>
        <taxon>Haloarculaceae</taxon>
        <taxon>Halapricum</taxon>
    </lineage>
</organism>
<keyword evidence="3" id="KW-0645">Protease</keyword>
<accession>A0A897MYT4</accession>
<protein>
    <submittedName>
        <fullName evidence="3">Intracellular protease/amidase</fullName>
    </submittedName>
</protein>
<sequence>MKLEDKHIAMLVGPGYEDLEFWAVYMRMKEEGAQIDVVGTEADVEYTSKSGGLTAETELAAADVDPDEVDAVLIPGGWAPDKIRRDESVLELVREAYEDHKIVGMICHAGLVGISAGIVEGSDATGSRGIKDDLENAGATWVDEPAFRDGNLVWGRVVADIPEYCRVLVDALEKQ</sequence>
<name>A0A897MYT4_9EURY</name>
<dbReference type="GO" id="GO:0008233">
    <property type="term" value="F:peptidase activity"/>
    <property type="evidence" value="ECO:0007669"/>
    <property type="project" value="UniProtKB-KW"/>
</dbReference>
<evidence type="ECO:0000259" key="2">
    <source>
        <dbReference type="Pfam" id="PF01965"/>
    </source>
</evidence>
<dbReference type="SUPFAM" id="SSF52317">
    <property type="entry name" value="Class I glutamine amidotransferase-like"/>
    <property type="match status" value="1"/>
</dbReference>
<dbReference type="InterPro" id="IPR002818">
    <property type="entry name" value="DJ-1/PfpI"/>
</dbReference>
<proteinExistence type="inferred from homology"/>
<dbReference type="PANTHER" id="PTHR42733">
    <property type="entry name" value="DJ-1 PROTEIN"/>
    <property type="match status" value="1"/>
</dbReference>
<evidence type="ECO:0000313" key="3">
    <source>
        <dbReference type="EMBL" id="QSG05614.1"/>
    </source>
</evidence>
<evidence type="ECO:0000256" key="1">
    <source>
        <dbReference type="ARBA" id="ARBA00008542"/>
    </source>
</evidence>
<dbReference type="Proteomes" id="UP000663525">
    <property type="component" value="Chromosome"/>
</dbReference>
<dbReference type="GO" id="GO:0006508">
    <property type="term" value="P:proteolysis"/>
    <property type="evidence" value="ECO:0007669"/>
    <property type="project" value="UniProtKB-KW"/>
</dbReference>
<dbReference type="RefSeq" id="WP_229115438.1">
    <property type="nucleotide sequence ID" value="NZ_CP064787.1"/>
</dbReference>
<keyword evidence="3" id="KW-0378">Hydrolase</keyword>
<dbReference type="PANTHER" id="PTHR42733:SF13">
    <property type="entry name" value="DJ-1_PFPI DOMAIN-CONTAINING PROTEIN"/>
    <property type="match status" value="1"/>
</dbReference>
<dbReference type="InterPro" id="IPR029062">
    <property type="entry name" value="Class_I_gatase-like"/>
</dbReference>
<dbReference type="InterPro" id="IPR006286">
    <property type="entry name" value="C56_PfpI-like"/>
</dbReference>
<dbReference type="EMBL" id="CP064787">
    <property type="protein sequence ID" value="QSG05614.1"/>
    <property type="molecule type" value="Genomic_DNA"/>
</dbReference>
<comment type="similarity">
    <text evidence="1">Belongs to the peptidase C56 family.</text>
</comment>